<dbReference type="Pfam" id="PF05721">
    <property type="entry name" value="PhyH"/>
    <property type="match status" value="1"/>
</dbReference>
<dbReference type="KEGG" id="pxi:J5O05_01305"/>
<dbReference type="PANTHER" id="PTHR31630">
    <property type="entry name" value="PHYTANOYL-COA DIOXYGENASE-RELATED-RELATED"/>
    <property type="match status" value="1"/>
</dbReference>
<reference evidence="1" key="1">
    <citation type="submission" date="2021-03" db="EMBL/GenBank/DDBJ databases">
        <title>Complete Genome of Pseudoalteromonas xiamenensis STKMTI.2, a new potential marine bacterium producing anti-Vibrio compounds.</title>
        <authorList>
            <person name="Handayani D.P."/>
            <person name="Isnansetyo A."/>
            <person name="Istiqomah I."/>
            <person name="Jumina J."/>
        </authorList>
    </citation>
    <scope>NUCLEOTIDE SEQUENCE</scope>
    <source>
        <strain evidence="1">STKMTI.2</strain>
    </source>
</reference>
<gene>
    <name evidence="1" type="ORF">J5O05_01305</name>
</gene>
<dbReference type="SUPFAM" id="SSF51197">
    <property type="entry name" value="Clavaminate synthase-like"/>
    <property type="match status" value="1"/>
</dbReference>
<dbReference type="EMBL" id="CP072133">
    <property type="protein sequence ID" value="QTH71640.1"/>
    <property type="molecule type" value="Genomic_DNA"/>
</dbReference>
<keyword evidence="1" id="KW-0560">Oxidoreductase</keyword>
<keyword evidence="2" id="KW-1185">Reference proteome</keyword>
<dbReference type="Gene3D" id="2.60.120.620">
    <property type="entry name" value="q2cbj1_9rhob like domain"/>
    <property type="match status" value="1"/>
</dbReference>
<dbReference type="GO" id="GO:0016706">
    <property type="term" value="F:2-oxoglutarate-dependent dioxygenase activity"/>
    <property type="evidence" value="ECO:0007669"/>
    <property type="project" value="UniProtKB-ARBA"/>
</dbReference>
<dbReference type="Proteomes" id="UP000664904">
    <property type="component" value="Chromosome"/>
</dbReference>
<keyword evidence="1" id="KW-0223">Dioxygenase</keyword>
<proteinExistence type="predicted"/>
<dbReference type="InterPro" id="IPR008775">
    <property type="entry name" value="Phytyl_CoA_dOase-like"/>
</dbReference>
<sequence>MTSTSSLVSETEVGQLGVMQLKRTWSKYAPYQSASGISAEFELERSVFDMLGINFRDALDYLLSAQPSFQEFELWCLEIAGKPNTNIVERINSHISKTIHSTELISWFSEIEAMPNVLSEQDLDCWDKYGYVIVRNAISPEDCLATRELICDYIGVSYQNPDSWHKSRNTQGLWVSLKYHKLLSKNRQNVRIKKAFSQLWQSADIYPSVDQCGFNPPVNANAPYKGQPIHLDVNFMKPIEFSTQGILYLTDTSETQGALTIVPGFHNQYSQWLKETPDHLRQDFSKYATKSIAANAGDFIIWHHHLPHSSSPNYEKSPRITQFINYLPIPV</sequence>
<evidence type="ECO:0000313" key="1">
    <source>
        <dbReference type="EMBL" id="QTH71640.1"/>
    </source>
</evidence>
<dbReference type="PANTHER" id="PTHR31630:SF6">
    <property type="entry name" value="PHYTANOYL-COA DIOXYGENASE-RELATED"/>
    <property type="match status" value="1"/>
</dbReference>
<accession>A0A975DH77</accession>
<protein>
    <submittedName>
        <fullName evidence="1">Phytanoyl-CoA dioxygenase family protein</fullName>
    </submittedName>
</protein>
<evidence type="ECO:0000313" key="2">
    <source>
        <dbReference type="Proteomes" id="UP000664904"/>
    </source>
</evidence>
<dbReference type="RefSeq" id="WP_208843266.1">
    <property type="nucleotide sequence ID" value="NZ_CP072133.1"/>
</dbReference>
<organism evidence="1 2">
    <name type="scientific">Pseudoalteromonas xiamenensis</name>
    <dbReference type="NCBI Taxonomy" id="882626"/>
    <lineage>
        <taxon>Bacteria</taxon>
        <taxon>Pseudomonadati</taxon>
        <taxon>Pseudomonadota</taxon>
        <taxon>Gammaproteobacteria</taxon>
        <taxon>Alteromonadales</taxon>
        <taxon>Pseudoalteromonadaceae</taxon>
        <taxon>Pseudoalteromonas</taxon>
    </lineage>
</organism>
<name>A0A975DH77_9GAMM</name>
<dbReference type="AlphaFoldDB" id="A0A975DH77"/>